<comment type="caution">
    <text evidence="7">The sequence shown here is derived from an EMBL/GenBank/DDBJ whole genome shotgun (WGS) entry which is preliminary data.</text>
</comment>
<feature type="transmembrane region" description="Helical" evidence="6">
    <location>
        <begin position="63"/>
        <end position="84"/>
    </location>
</feature>
<dbReference type="GO" id="GO:0015360">
    <property type="term" value="F:acetate:proton symporter activity"/>
    <property type="evidence" value="ECO:0007669"/>
    <property type="project" value="TreeGrafter"/>
</dbReference>
<dbReference type="NCBIfam" id="NF038013">
    <property type="entry name" value="AceTr_1"/>
    <property type="match status" value="1"/>
</dbReference>
<proteinExistence type="inferred from homology"/>
<evidence type="ECO:0000256" key="6">
    <source>
        <dbReference type="SAM" id="Phobius"/>
    </source>
</evidence>
<keyword evidence="8" id="KW-1185">Reference proteome</keyword>
<gene>
    <name evidence="7" type="ORF">C7457_0320</name>
</gene>
<dbReference type="AlphaFoldDB" id="A0A420W824"/>
<reference evidence="7 8" key="1">
    <citation type="submission" date="2018-10" db="EMBL/GenBank/DDBJ databases">
        <title>Genomic Encyclopedia of Type Strains, Phase IV (KMG-IV): sequencing the most valuable type-strain genomes for metagenomic binning, comparative biology and taxonomic classification.</title>
        <authorList>
            <person name="Goeker M."/>
        </authorList>
    </citation>
    <scope>NUCLEOTIDE SEQUENCE [LARGE SCALE GENOMIC DNA]</scope>
    <source>
        <strain evidence="7 8">DSM 15521</strain>
    </source>
</reference>
<name>A0A420W824_9BACT</name>
<protein>
    <recommendedName>
        <fullName evidence="9">Succinate-acetate transporter protein</fullName>
    </recommendedName>
</protein>
<evidence type="ECO:0000256" key="5">
    <source>
        <dbReference type="ARBA" id="ARBA00023136"/>
    </source>
</evidence>
<dbReference type="EMBL" id="RBIE01000001">
    <property type="protein sequence ID" value="RKQ63449.1"/>
    <property type="molecule type" value="Genomic_DNA"/>
</dbReference>
<dbReference type="PROSITE" id="PS01114">
    <property type="entry name" value="GPR1_FUN34_YAAH"/>
    <property type="match status" value="1"/>
</dbReference>
<keyword evidence="5 6" id="KW-0472">Membrane</keyword>
<evidence type="ECO:0000256" key="3">
    <source>
        <dbReference type="ARBA" id="ARBA00022692"/>
    </source>
</evidence>
<dbReference type="InterPro" id="IPR000791">
    <property type="entry name" value="Gpr1/Fun34/SatP-like"/>
</dbReference>
<organism evidence="7 8">
    <name type="scientific">Thermovibrio guaymasensis</name>
    <dbReference type="NCBI Taxonomy" id="240167"/>
    <lineage>
        <taxon>Bacteria</taxon>
        <taxon>Pseudomonadati</taxon>
        <taxon>Aquificota</taxon>
        <taxon>Aquificia</taxon>
        <taxon>Desulfurobacteriales</taxon>
        <taxon>Desulfurobacteriaceae</taxon>
        <taxon>Thermovibrio</taxon>
    </lineage>
</organism>
<dbReference type="GO" id="GO:0005886">
    <property type="term" value="C:plasma membrane"/>
    <property type="evidence" value="ECO:0007669"/>
    <property type="project" value="TreeGrafter"/>
</dbReference>
<feature type="transmembrane region" description="Helical" evidence="6">
    <location>
        <begin position="123"/>
        <end position="141"/>
    </location>
</feature>
<dbReference type="PANTHER" id="PTHR30178:SF3">
    <property type="entry name" value="SUCCINATE-ACETATE_PROTON SYMPORTER SATP"/>
    <property type="match status" value="1"/>
</dbReference>
<dbReference type="PANTHER" id="PTHR30178">
    <property type="entry name" value="INNER MEMBRANE PROTEIN YAAH"/>
    <property type="match status" value="1"/>
</dbReference>
<comment type="similarity">
    <text evidence="2">Belongs to the acetate uptake transporter (AceTr) (TC 2.A.96) family.</text>
</comment>
<comment type="subcellular location">
    <subcellularLocation>
        <location evidence="1">Membrane</location>
        <topology evidence="1">Multi-pass membrane protein</topology>
    </subcellularLocation>
</comment>
<accession>A0A420W824</accession>
<evidence type="ECO:0000313" key="8">
    <source>
        <dbReference type="Proteomes" id="UP000280881"/>
    </source>
</evidence>
<keyword evidence="3 6" id="KW-0812">Transmembrane</keyword>
<dbReference type="InterPro" id="IPR047623">
    <property type="entry name" value="SatP"/>
</dbReference>
<evidence type="ECO:0000256" key="4">
    <source>
        <dbReference type="ARBA" id="ARBA00022989"/>
    </source>
</evidence>
<dbReference type="OrthoDB" id="9787939at2"/>
<dbReference type="RefSeq" id="WP_121169695.1">
    <property type="nucleotide sequence ID" value="NZ_RBIE01000001.1"/>
</dbReference>
<dbReference type="GO" id="GO:0071422">
    <property type="term" value="P:succinate transmembrane transport"/>
    <property type="evidence" value="ECO:0007669"/>
    <property type="project" value="TreeGrafter"/>
</dbReference>
<keyword evidence="4 6" id="KW-1133">Transmembrane helix</keyword>
<feature type="transmembrane region" description="Helical" evidence="6">
    <location>
        <begin position="30"/>
        <end position="51"/>
    </location>
</feature>
<feature type="transmembrane region" description="Helical" evidence="6">
    <location>
        <begin position="96"/>
        <end position="116"/>
    </location>
</feature>
<sequence>MELKIANPAPLGLFGFGITTVLLNLHNAGIINLGTMILAMGIFYGGLAQIIAGIMDFKKNNTFGALAFTSYGLFWESLVFLLLMSKWGWWAPQDKLGIVFYLLMWGIFTFLLWIVLYKTKHGADIQFVFITLWILFFLLAFGDFTGSTAIKTVAGWEGILCGASAMYVAFKTLLTESMAQA</sequence>
<dbReference type="Pfam" id="PF01184">
    <property type="entry name" value="Gpr1_Fun34_YaaH"/>
    <property type="match status" value="1"/>
</dbReference>
<evidence type="ECO:0008006" key="9">
    <source>
        <dbReference type="Google" id="ProtNLM"/>
    </source>
</evidence>
<evidence type="ECO:0000256" key="2">
    <source>
        <dbReference type="ARBA" id="ARBA00005587"/>
    </source>
</evidence>
<dbReference type="InterPro" id="IPR047622">
    <property type="entry name" value="GPR1_FUN34_YAAH"/>
</dbReference>
<evidence type="ECO:0000313" key="7">
    <source>
        <dbReference type="EMBL" id="RKQ63449.1"/>
    </source>
</evidence>
<evidence type="ECO:0000256" key="1">
    <source>
        <dbReference type="ARBA" id="ARBA00004141"/>
    </source>
</evidence>
<dbReference type="Proteomes" id="UP000280881">
    <property type="component" value="Unassembled WGS sequence"/>
</dbReference>